<comment type="function">
    <text evidence="3">Required for maturation of urease via the functional incorporation of the urease nickel metallocenter.</text>
</comment>
<dbReference type="PANTHER" id="PTHR33620:SF1">
    <property type="entry name" value="UREASE ACCESSORY PROTEIN F"/>
    <property type="match status" value="1"/>
</dbReference>
<proteinExistence type="inferred from homology"/>
<keyword evidence="3" id="KW-0963">Cytoplasm</keyword>
<dbReference type="GO" id="GO:0005737">
    <property type="term" value="C:cytoplasm"/>
    <property type="evidence" value="ECO:0007669"/>
    <property type="project" value="UniProtKB-SubCell"/>
</dbReference>
<dbReference type="AlphaFoldDB" id="A0AAE3GVQ8"/>
<dbReference type="EMBL" id="JAMZMM010000351">
    <property type="protein sequence ID" value="MCP2731561.1"/>
    <property type="molecule type" value="Genomic_DNA"/>
</dbReference>
<gene>
    <name evidence="3" type="primary">ureF</name>
    <name evidence="4" type="ORF">NJ959_24340</name>
</gene>
<dbReference type="InterPro" id="IPR038277">
    <property type="entry name" value="UreF_sf"/>
</dbReference>
<evidence type="ECO:0000313" key="5">
    <source>
        <dbReference type="Proteomes" id="UP001204953"/>
    </source>
</evidence>
<dbReference type="GO" id="GO:0016151">
    <property type="term" value="F:nickel cation binding"/>
    <property type="evidence" value="ECO:0007669"/>
    <property type="project" value="UniProtKB-UniRule"/>
</dbReference>
<comment type="caution">
    <text evidence="4">The sequence shown here is derived from an EMBL/GenBank/DDBJ whole genome shotgun (WGS) entry which is preliminary data.</text>
</comment>
<accession>A0AAE3GVQ8</accession>
<evidence type="ECO:0000313" key="4">
    <source>
        <dbReference type="EMBL" id="MCP2731561.1"/>
    </source>
</evidence>
<keyword evidence="1 3" id="KW-0996">Nickel insertion</keyword>
<evidence type="ECO:0000256" key="2">
    <source>
        <dbReference type="ARBA" id="ARBA00023186"/>
    </source>
</evidence>
<dbReference type="RefSeq" id="WP_254014301.1">
    <property type="nucleotide sequence ID" value="NZ_JAMZMM010000351.1"/>
</dbReference>
<comment type="similarity">
    <text evidence="3">Belongs to the UreF family.</text>
</comment>
<dbReference type="PANTHER" id="PTHR33620">
    <property type="entry name" value="UREASE ACCESSORY PROTEIN F"/>
    <property type="match status" value="1"/>
</dbReference>
<dbReference type="Proteomes" id="UP001204953">
    <property type="component" value="Unassembled WGS sequence"/>
</dbReference>
<comment type="subunit">
    <text evidence="3">UreD, UreF and UreG form a complex that acts as a GTP-hydrolysis-dependent molecular chaperone, activating the urease apoprotein by helping to assemble the nickel containing metallocenter of UreC. The UreE protein probably delivers the nickel.</text>
</comment>
<name>A0AAE3GVQ8_9CYAN</name>
<protein>
    <recommendedName>
        <fullName evidence="3">Urease accessory protein UreF</fullName>
    </recommendedName>
</protein>
<comment type="subcellular location">
    <subcellularLocation>
        <location evidence="3">Cytoplasm</location>
    </subcellularLocation>
</comment>
<organism evidence="4 5">
    <name type="scientific">Limnofasciculus baicalensis BBK-W-15</name>
    <dbReference type="NCBI Taxonomy" id="2699891"/>
    <lineage>
        <taxon>Bacteria</taxon>
        <taxon>Bacillati</taxon>
        <taxon>Cyanobacteriota</taxon>
        <taxon>Cyanophyceae</taxon>
        <taxon>Coleofasciculales</taxon>
        <taxon>Coleofasciculaceae</taxon>
        <taxon>Limnofasciculus</taxon>
        <taxon>Limnofasciculus baicalensis</taxon>
    </lineage>
</organism>
<keyword evidence="2 3" id="KW-0143">Chaperone</keyword>
<evidence type="ECO:0000256" key="3">
    <source>
        <dbReference type="HAMAP-Rule" id="MF_01385"/>
    </source>
</evidence>
<keyword evidence="5" id="KW-1185">Reference proteome</keyword>
<dbReference type="InterPro" id="IPR002639">
    <property type="entry name" value="UreF"/>
</dbReference>
<dbReference type="Pfam" id="PF01730">
    <property type="entry name" value="UreF"/>
    <property type="match status" value="1"/>
</dbReference>
<dbReference type="Gene3D" id="1.10.4190.10">
    <property type="entry name" value="Urease accessory protein UreF"/>
    <property type="match status" value="1"/>
</dbReference>
<sequence length="249" mass="27351">MSNNQQPTTNNQQPTILHLLQLASPTLPVGAYSYSEGLETLVDRGIICDGNASLRHRNTLSQWLEQSLRYGAIRLESAMMLRAYQSVTQSDLTALSYWNAWASAAKETAELRSQSWQMGNSLIKLLLDLHNSSPSYNNISLPDLVSAAGVPCNYAIAFGIAAAYWQIDLTAACLGYLHSWASNLIGAGVKLIPLGQTIGQQLLLEVYPQLSLVTQEVLALEDRDLSSCSWGLALSSMAHETQYTRLFRS</sequence>
<dbReference type="PIRSF" id="PIRSF009467">
    <property type="entry name" value="Ureas_acces_UreF"/>
    <property type="match status" value="1"/>
</dbReference>
<reference evidence="4" key="1">
    <citation type="submission" date="2022-06" db="EMBL/GenBank/DDBJ databases">
        <title>New cyanobacteria of genus Symplocastrum in benthos of Lake Baikal.</title>
        <authorList>
            <person name="Sorokovikova E."/>
            <person name="Tikhonova I."/>
            <person name="Krasnopeev A."/>
            <person name="Evseev P."/>
            <person name="Gladkikh A."/>
            <person name="Belykh O."/>
        </authorList>
    </citation>
    <scope>NUCLEOTIDE SEQUENCE</scope>
    <source>
        <strain evidence="4">BBK-W-15</strain>
    </source>
</reference>
<evidence type="ECO:0000256" key="1">
    <source>
        <dbReference type="ARBA" id="ARBA00022988"/>
    </source>
</evidence>
<dbReference type="HAMAP" id="MF_01385">
    <property type="entry name" value="UreF"/>
    <property type="match status" value="1"/>
</dbReference>